<keyword evidence="1" id="KW-0472">Membrane</keyword>
<comment type="caution">
    <text evidence="5">The sequence shown here is derived from an EMBL/GenBank/DDBJ whole genome shotgun (WGS) entry which is preliminary data.</text>
</comment>
<feature type="transmembrane region" description="Helical" evidence="1">
    <location>
        <begin position="320"/>
        <end position="339"/>
    </location>
</feature>
<dbReference type="InterPro" id="IPR057436">
    <property type="entry name" value="5TMH_Lnb"/>
</dbReference>
<feature type="signal peptide" evidence="2">
    <location>
        <begin position="1"/>
        <end position="24"/>
    </location>
</feature>
<evidence type="ECO:0000256" key="1">
    <source>
        <dbReference type="SAM" id="Phobius"/>
    </source>
</evidence>
<evidence type="ECO:0000313" key="6">
    <source>
        <dbReference type="Proteomes" id="UP001171916"/>
    </source>
</evidence>
<feature type="domain" description="Lnb N-terminal periplasmic" evidence="3">
    <location>
        <begin position="27"/>
        <end position="159"/>
    </location>
</feature>
<dbReference type="EMBL" id="JAUEPH010000005">
    <property type="protein sequence ID" value="MDN3204834.1"/>
    <property type="molecule type" value="Genomic_DNA"/>
</dbReference>
<feature type="domain" description="Lnb-like transmembrane" evidence="4">
    <location>
        <begin position="255"/>
        <end position="389"/>
    </location>
</feature>
<protein>
    <submittedName>
        <fullName evidence="5">DUF4105 domain-containing protein</fullName>
    </submittedName>
</protein>
<evidence type="ECO:0000256" key="2">
    <source>
        <dbReference type="SAM" id="SignalP"/>
    </source>
</evidence>
<dbReference type="Proteomes" id="UP001171916">
    <property type="component" value="Unassembled WGS sequence"/>
</dbReference>
<feature type="chain" id="PRO_5046509270" evidence="2">
    <location>
        <begin position="25"/>
        <end position="399"/>
    </location>
</feature>
<dbReference type="InterPro" id="IPR025178">
    <property type="entry name" value="Lnb_N"/>
</dbReference>
<organism evidence="5 6">
    <name type="scientific">Algoriphagus sediminis</name>
    <dbReference type="NCBI Taxonomy" id="3057113"/>
    <lineage>
        <taxon>Bacteria</taxon>
        <taxon>Pseudomonadati</taxon>
        <taxon>Bacteroidota</taxon>
        <taxon>Cytophagia</taxon>
        <taxon>Cytophagales</taxon>
        <taxon>Cyclobacteriaceae</taxon>
        <taxon>Algoriphagus</taxon>
    </lineage>
</organism>
<dbReference type="RefSeq" id="WP_290000617.1">
    <property type="nucleotide sequence ID" value="NZ_JAUEPH010000005.1"/>
</dbReference>
<keyword evidence="1" id="KW-0812">Transmembrane</keyword>
<sequence length="399" mass="46078">MKLNSKAFVLFLSLFFCLGSVAQAQVYRVSLLTCEPGEELYSAFGHSAIRIMDIGSGRDMVFNYGTFDFDTPFFLYKFARRTLDYQLSVTTYARFIQAYNAEQRGVTEQVLDISGEQARYLVEFLEVNLLPERRYYRYDFFFDNCATRIRDAFELALGDDLIWAEPEPADEPKTFRNLIDEYILSSVWADFGIDLALGSVIDEEASAYEAQFLPDYMQEAFARAEVQRDIRGIRPLVKETNIILDFPPAQPKSWGLFNPYVLLWLLAILFGTITYLGYRRKRLYIGFDFGLFSILGLLGIVIFLLWFATDHIATKMNWNILWAFPGHLVLAFALLSKNLKSWVRKYLLFALIAADAAVVFWIFGWQSFHPSIVPLLLVIILRTNYLYYNIGKYKVSAKG</sequence>
<feature type="transmembrane region" description="Helical" evidence="1">
    <location>
        <begin position="285"/>
        <end position="308"/>
    </location>
</feature>
<accession>A0ABT7YE89</accession>
<evidence type="ECO:0000259" key="4">
    <source>
        <dbReference type="Pfam" id="PF25221"/>
    </source>
</evidence>
<proteinExistence type="predicted"/>
<dbReference type="Pfam" id="PF13387">
    <property type="entry name" value="Lnb_N"/>
    <property type="match status" value="1"/>
</dbReference>
<reference evidence="5" key="1">
    <citation type="submission" date="2023-06" db="EMBL/GenBank/DDBJ databases">
        <title>Robiginitalea aurantiacus sp. nov. and Algoriphagus sediminis sp. nov., isolated from coastal sediment.</title>
        <authorList>
            <person name="Zhou Z.Y."/>
            <person name="An J."/>
            <person name="Jia Y.W."/>
            <person name="Du Z.J."/>
        </authorList>
    </citation>
    <scope>NUCLEOTIDE SEQUENCE</scope>
    <source>
        <strain evidence="5">C2-7</strain>
    </source>
</reference>
<gene>
    <name evidence="5" type="ORF">QVH07_11780</name>
</gene>
<evidence type="ECO:0000313" key="5">
    <source>
        <dbReference type="EMBL" id="MDN3204834.1"/>
    </source>
</evidence>
<keyword evidence="1" id="KW-1133">Transmembrane helix</keyword>
<feature type="transmembrane region" description="Helical" evidence="1">
    <location>
        <begin position="346"/>
        <end position="365"/>
    </location>
</feature>
<feature type="transmembrane region" description="Helical" evidence="1">
    <location>
        <begin position="371"/>
        <end position="388"/>
    </location>
</feature>
<keyword evidence="6" id="KW-1185">Reference proteome</keyword>
<name>A0ABT7YE89_9BACT</name>
<evidence type="ECO:0000259" key="3">
    <source>
        <dbReference type="Pfam" id="PF13387"/>
    </source>
</evidence>
<feature type="transmembrane region" description="Helical" evidence="1">
    <location>
        <begin position="260"/>
        <end position="278"/>
    </location>
</feature>
<dbReference type="Pfam" id="PF25221">
    <property type="entry name" value="5TMH_Lnb"/>
    <property type="match status" value="1"/>
</dbReference>
<keyword evidence="2" id="KW-0732">Signal</keyword>